<comment type="caution">
    <text evidence="4">The sequence shown here is derived from an EMBL/GenBank/DDBJ whole genome shotgun (WGS) entry which is preliminary data.</text>
</comment>
<sequence>MNEKGFYVFCAIQTTEEELNIGDVEIADSKRRLVSIHYKDSALIAAEVPLSIYHPNKENLMIHHDVVSRIMAQNDTVIPISFGHVFKTREDVALLLESLYSQFAVLFPEIKGKVELGLKIIGKKEWLEKEIQKRPQFAKVKKTVNGKTKSAGYYDRIRLGEMAQNLIDELRRDVKSSLYESLKKLSAAAKANEPTSETMLLNAAFLIDCDQEESFDREVNEVYEKWKDRVEFKYTGPWAAYNFIQINLQIQAATQR</sequence>
<dbReference type="Pfam" id="PF06386">
    <property type="entry name" value="GvpL_GvpF"/>
    <property type="match status" value="1"/>
</dbReference>
<evidence type="ECO:0000256" key="3">
    <source>
        <dbReference type="ARBA" id="ARBA00035643"/>
    </source>
</evidence>
<evidence type="ECO:0000256" key="1">
    <source>
        <dbReference type="ARBA" id="ARBA00022987"/>
    </source>
</evidence>
<dbReference type="PANTHER" id="PTHR36852:SF1">
    <property type="entry name" value="PROTEIN GVPL 2"/>
    <property type="match status" value="1"/>
</dbReference>
<comment type="subcellular location">
    <subcellularLocation>
        <location evidence="2">Gas vesicle</location>
    </subcellularLocation>
</comment>
<reference evidence="4 5" key="1">
    <citation type="submission" date="2023-07" db="EMBL/GenBank/DDBJ databases">
        <title>Genomic Encyclopedia of Type Strains, Phase IV (KMG-IV): sequencing the most valuable type-strain genomes for metagenomic binning, comparative biology and taxonomic classification.</title>
        <authorList>
            <person name="Goeker M."/>
        </authorList>
    </citation>
    <scope>NUCLEOTIDE SEQUENCE [LARGE SCALE GENOMIC DNA]</scope>
    <source>
        <strain evidence="4 5">DSM 12751</strain>
    </source>
</reference>
<name>A0ABT9VZT0_9BACI</name>
<protein>
    <recommendedName>
        <fullName evidence="6">GvpL/GvpF family gas vesicle protein</fullName>
    </recommendedName>
</protein>
<evidence type="ECO:0008006" key="6">
    <source>
        <dbReference type="Google" id="ProtNLM"/>
    </source>
</evidence>
<dbReference type="RefSeq" id="WP_307394737.1">
    <property type="nucleotide sequence ID" value="NZ_BAAADK010000045.1"/>
</dbReference>
<dbReference type="InterPro" id="IPR009430">
    <property type="entry name" value="GvpL/GvpF"/>
</dbReference>
<accession>A0ABT9VZT0</accession>
<organism evidence="4 5">
    <name type="scientific">Caldalkalibacillus horti</name>
    <dbReference type="NCBI Taxonomy" id="77523"/>
    <lineage>
        <taxon>Bacteria</taxon>
        <taxon>Bacillati</taxon>
        <taxon>Bacillota</taxon>
        <taxon>Bacilli</taxon>
        <taxon>Bacillales</taxon>
        <taxon>Bacillaceae</taxon>
        <taxon>Caldalkalibacillus</taxon>
    </lineage>
</organism>
<dbReference type="EMBL" id="JAUSTY010000009">
    <property type="protein sequence ID" value="MDQ0166488.1"/>
    <property type="molecule type" value="Genomic_DNA"/>
</dbReference>
<evidence type="ECO:0000313" key="5">
    <source>
        <dbReference type="Proteomes" id="UP001235840"/>
    </source>
</evidence>
<keyword evidence="1" id="KW-0304">Gas vesicle</keyword>
<dbReference type="Proteomes" id="UP001235840">
    <property type="component" value="Unassembled WGS sequence"/>
</dbReference>
<evidence type="ECO:0000313" key="4">
    <source>
        <dbReference type="EMBL" id="MDQ0166488.1"/>
    </source>
</evidence>
<proteinExistence type="inferred from homology"/>
<comment type="similarity">
    <text evidence="3">Belongs to the gas vesicle GvpF/GvpL family.</text>
</comment>
<gene>
    <name evidence="4" type="ORF">J2S11_002392</name>
</gene>
<evidence type="ECO:0000256" key="2">
    <source>
        <dbReference type="ARBA" id="ARBA00035108"/>
    </source>
</evidence>
<keyword evidence="5" id="KW-1185">Reference proteome</keyword>
<dbReference type="PANTHER" id="PTHR36852">
    <property type="entry name" value="PROTEIN GVPL 2"/>
    <property type="match status" value="1"/>
</dbReference>